<protein>
    <recommendedName>
        <fullName evidence="4">Toxin CptA</fullName>
    </recommendedName>
</protein>
<evidence type="ECO:0000313" key="2">
    <source>
        <dbReference type="EMBL" id="UTO12510.1"/>
    </source>
</evidence>
<keyword evidence="3" id="KW-1185">Reference proteome</keyword>
<name>A0ABY5ECJ5_9PSED</name>
<sequence length="150" mass="17197">MSSPSNTFECRWHASRQLLAAYGLAQLFALGSLFLLSIPAWAYALGMLLCVAHGFWALPRQILLTHPQAIRGLRRDADGWQLWSQAQGWQAVQLRPDSLALPLVVVLRFRRRGERRVSTICVPRDSQAADLHRRLRVRLTFSRRRWAAPE</sequence>
<keyword evidence="1" id="KW-1133">Transmembrane helix</keyword>
<dbReference type="RefSeq" id="WP_054615867.1">
    <property type="nucleotide sequence ID" value="NZ_CP101125.1"/>
</dbReference>
<keyword evidence="1" id="KW-0472">Membrane</keyword>
<feature type="transmembrane region" description="Helical" evidence="1">
    <location>
        <begin position="18"/>
        <end position="35"/>
    </location>
</feature>
<dbReference type="EMBL" id="CP101125">
    <property type="protein sequence ID" value="UTO12510.1"/>
    <property type="molecule type" value="Genomic_DNA"/>
</dbReference>
<dbReference type="Pfam" id="PF07254">
    <property type="entry name" value="Cpta_toxin"/>
    <property type="match status" value="1"/>
</dbReference>
<accession>A0ABY5ECJ5</accession>
<proteinExistence type="predicted"/>
<dbReference type="Proteomes" id="UP001059607">
    <property type="component" value="Chromosome"/>
</dbReference>
<evidence type="ECO:0000313" key="3">
    <source>
        <dbReference type="Proteomes" id="UP001059607"/>
    </source>
</evidence>
<keyword evidence="1" id="KW-0812">Transmembrane</keyword>
<dbReference type="InterPro" id="IPR009883">
    <property type="entry name" value="YgfX"/>
</dbReference>
<organism evidence="2 3">
    <name type="scientific">Pseudomonas nunensis</name>
    <dbReference type="NCBI Taxonomy" id="2961896"/>
    <lineage>
        <taxon>Bacteria</taxon>
        <taxon>Pseudomonadati</taxon>
        <taxon>Pseudomonadota</taxon>
        <taxon>Gammaproteobacteria</taxon>
        <taxon>Pseudomonadales</taxon>
        <taxon>Pseudomonadaceae</taxon>
        <taxon>Pseudomonas</taxon>
    </lineage>
</organism>
<gene>
    <name evidence="2" type="ORF">NK667_20335</name>
</gene>
<reference evidence="2" key="1">
    <citation type="submission" date="2022-07" db="EMBL/GenBank/DDBJ databases">
        <title>Pseudomonas nunamit sp. nov. an antifungal species isolated from Greenland.</title>
        <authorList>
            <person name="Ntana F."/>
            <person name="Hennessy R.C."/>
            <person name="Zervas A."/>
            <person name="Stougaard P."/>
        </authorList>
    </citation>
    <scope>NUCLEOTIDE SEQUENCE</scope>
    <source>
        <strain evidence="2">In5</strain>
    </source>
</reference>
<evidence type="ECO:0008006" key="4">
    <source>
        <dbReference type="Google" id="ProtNLM"/>
    </source>
</evidence>
<evidence type="ECO:0000256" key="1">
    <source>
        <dbReference type="SAM" id="Phobius"/>
    </source>
</evidence>